<keyword evidence="2" id="KW-1185">Reference proteome</keyword>
<dbReference type="EMBL" id="JANHOG010001911">
    <property type="protein sequence ID" value="KAJ3529945.1"/>
    <property type="molecule type" value="Genomic_DNA"/>
</dbReference>
<name>A0ACC1S165_9APHY</name>
<proteinExistence type="predicted"/>
<comment type="caution">
    <text evidence="1">The sequence shown here is derived from an EMBL/GenBank/DDBJ whole genome shotgun (WGS) entry which is preliminary data.</text>
</comment>
<reference evidence="1" key="1">
    <citation type="submission" date="2022-07" db="EMBL/GenBank/DDBJ databases">
        <title>Genome Sequence of Phlebia brevispora.</title>
        <authorList>
            <person name="Buettner E."/>
        </authorList>
    </citation>
    <scope>NUCLEOTIDE SEQUENCE</scope>
    <source>
        <strain evidence="1">MPL23</strain>
    </source>
</reference>
<gene>
    <name evidence="1" type="ORF">NM688_g7782</name>
</gene>
<accession>A0ACC1S165</accession>
<protein>
    <submittedName>
        <fullName evidence="1">Uncharacterized protein</fullName>
    </submittedName>
</protein>
<organism evidence="1 2">
    <name type="scientific">Phlebia brevispora</name>
    <dbReference type="NCBI Taxonomy" id="194682"/>
    <lineage>
        <taxon>Eukaryota</taxon>
        <taxon>Fungi</taxon>
        <taxon>Dikarya</taxon>
        <taxon>Basidiomycota</taxon>
        <taxon>Agaricomycotina</taxon>
        <taxon>Agaricomycetes</taxon>
        <taxon>Polyporales</taxon>
        <taxon>Meruliaceae</taxon>
        <taxon>Phlebia</taxon>
    </lineage>
</organism>
<evidence type="ECO:0000313" key="1">
    <source>
        <dbReference type="EMBL" id="KAJ3529945.1"/>
    </source>
</evidence>
<dbReference type="Proteomes" id="UP001148662">
    <property type="component" value="Unassembled WGS sequence"/>
</dbReference>
<evidence type="ECO:0000313" key="2">
    <source>
        <dbReference type="Proteomes" id="UP001148662"/>
    </source>
</evidence>
<sequence>MASTQAAPTTFPAPIGGVPFNLDFVPSILFAIAYGALTTLGLYRIIRTKSRTLCTLGTVLFVTERVVIYGLRAHEAHTPSEDTSKSLTQYWQITYAIGYISILSNIIVITRSLLVNATFGTPPAAASESNIEDDKEESLPDRQGDSVSSEGDQPRARHWYRQICGILSLSSLTTIALGTVTGIEYTSAETNSSTANTVQALRYVTTGLALAQVSTIQGLSIWGYLRVPRIRRSGVLTMALIAALLNIVSIYRLVVMHNKTPSLTSTAPGSLNTATSKATFYVFHALPEWLAAAILLAVNVRERFGTGRFGDYRFTDKKATS</sequence>